<keyword evidence="2" id="KW-1185">Reference proteome</keyword>
<dbReference type="SUPFAM" id="SSF143744">
    <property type="entry name" value="GlcG-like"/>
    <property type="match status" value="1"/>
</dbReference>
<proteinExistence type="predicted"/>
<dbReference type="RefSeq" id="WP_109731216.1">
    <property type="nucleotide sequence ID" value="NZ_BAAACK010000026.1"/>
</dbReference>
<dbReference type="InterPro" id="IPR005624">
    <property type="entry name" value="PduO/GlcC-like"/>
</dbReference>
<comment type="caution">
    <text evidence="1">The sequence shown here is derived from an EMBL/GenBank/DDBJ whole genome shotgun (WGS) entry which is preliminary data.</text>
</comment>
<dbReference type="InterPro" id="IPR052517">
    <property type="entry name" value="GlcG_carb_metab_protein"/>
</dbReference>
<organism evidence="1 2">
    <name type="scientific">Faecalicatena orotica</name>
    <dbReference type="NCBI Taxonomy" id="1544"/>
    <lineage>
        <taxon>Bacteria</taxon>
        <taxon>Bacillati</taxon>
        <taxon>Bacillota</taxon>
        <taxon>Clostridia</taxon>
        <taxon>Lachnospirales</taxon>
        <taxon>Lachnospiraceae</taxon>
        <taxon>Faecalicatena</taxon>
    </lineage>
</organism>
<accession>A0A2Y9C581</accession>
<dbReference type="Pfam" id="PF03928">
    <property type="entry name" value="HbpS-like"/>
    <property type="match status" value="1"/>
</dbReference>
<dbReference type="PANTHER" id="PTHR34309:SF1">
    <property type="entry name" value="PROTEIN GLCG"/>
    <property type="match status" value="1"/>
</dbReference>
<dbReference type="Proteomes" id="UP000245845">
    <property type="component" value="Unassembled WGS sequence"/>
</dbReference>
<dbReference type="InterPro" id="IPR038084">
    <property type="entry name" value="PduO/GlcC-like_sf"/>
</dbReference>
<dbReference type="EMBL" id="QGDL01000006">
    <property type="protein sequence ID" value="PWJ29365.1"/>
    <property type="molecule type" value="Genomic_DNA"/>
</dbReference>
<evidence type="ECO:0000313" key="1">
    <source>
        <dbReference type="EMBL" id="PWJ29365.1"/>
    </source>
</evidence>
<dbReference type="PANTHER" id="PTHR34309">
    <property type="entry name" value="SLR1406 PROTEIN"/>
    <property type="match status" value="1"/>
</dbReference>
<evidence type="ECO:0000313" key="2">
    <source>
        <dbReference type="Proteomes" id="UP000245845"/>
    </source>
</evidence>
<dbReference type="Gene3D" id="3.30.450.150">
    <property type="entry name" value="Haem-degrading domain"/>
    <property type="match status" value="1"/>
</dbReference>
<name>A0A2Y9C581_9FIRM</name>
<gene>
    <name evidence="1" type="ORF">A8806_106102</name>
</gene>
<protein>
    <submittedName>
        <fullName evidence="1">Uncharacterized protein GlcG (DUF336 family)</fullName>
    </submittedName>
</protein>
<sequence>MNEQDITNAVKAVLDQMKDNGAHHHAAGHVCTCKKHKMTLQAANTLIEKVKEKAASMGVNVVIAVSDQAGRPVAVQCMDDAYIASFDIAINKTFTSASLKMSTEELSHLSQPGQPLYGIQFTNEGKIVIFGGGEPLEAGGKIIGALGVSGGTAEQDTAIAAYGKEVFSQMYEV</sequence>
<reference evidence="1 2" key="1">
    <citation type="submission" date="2018-05" db="EMBL/GenBank/DDBJ databases">
        <title>The Hungate 1000. A catalogue of reference genomes from the rumen microbiome.</title>
        <authorList>
            <person name="Kelly W."/>
        </authorList>
    </citation>
    <scope>NUCLEOTIDE SEQUENCE [LARGE SCALE GENOMIC DNA]</scope>
    <source>
        <strain evidence="1 2">NLAE-zl-C242</strain>
    </source>
</reference>
<dbReference type="AlphaFoldDB" id="A0A2Y9C581"/>
<dbReference type="OrthoDB" id="9778896at2"/>